<feature type="transmembrane region" description="Helical" evidence="1">
    <location>
        <begin position="52"/>
        <end position="69"/>
    </location>
</feature>
<protein>
    <submittedName>
        <fullName evidence="2">Uncharacterized protein</fullName>
    </submittedName>
</protein>
<sequence length="173" mass="20052">MVLYNWSHNSVPICNINFHFCSLLLAIAQISFAAIHVHGTCITVNFFSTRDWTVWVFVAISLQMYTLVYKESLFALPRKCFMTFGTFKFLASHFQEFKQIFVHLISNIFQNMPQQSLNVGHKSFLTPSPMVKQLTILHFLLVRLPRMACISTIASDKLHKLCKLTATTRYKLR</sequence>
<feature type="transmembrane region" description="Helical" evidence="1">
    <location>
        <begin position="20"/>
        <end position="46"/>
    </location>
</feature>
<evidence type="ECO:0000313" key="3">
    <source>
        <dbReference type="Proteomes" id="UP000811246"/>
    </source>
</evidence>
<accession>A0A922DB47</accession>
<organism evidence="2 3">
    <name type="scientific">Carya illinoinensis</name>
    <name type="common">Pecan</name>
    <dbReference type="NCBI Taxonomy" id="32201"/>
    <lineage>
        <taxon>Eukaryota</taxon>
        <taxon>Viridiplantae</taxon>
        <taxon>Streptophyta</taxon>
        <taxon>Embryophyta</taxon>
        <taxon>Tracheophyta</taxon>
        <taxon>Spermatophyta</taxon>
        <taxon>Magnoliopsida</taxon>
        <taxon>eudicotyledons</taxon>
        <taxon>Gunneridae</taxon>
        <taxon>Pentapetalae</taxon>
        <taxon>rosids</taxon>
        <taxon>fabids</taxon>
        <taxon>Fagales</taxon>
        <taxon>Juglandaceae</taxon>
        <taxon>Carya</taxon>
    </lineage>
</organism>
<comment type="caution">
    <text evidence="2">The sequence shown here is derived from an EMBL/GenBank/DDBJ whole genome shotgun (WGS) entry which is preliminary data.</text>
</comment>
<dbReference type="Proteomes" id="UP000811246">
    <property type="component" value="Chromosome 15"/>
</dbReference>
<dbReference type="EMBL" id="CM031839">
    <property type="protein sequence ID" value="KAG6675460.1"/>
    <property type="molecule type" value="Genomic_DNA"/>
</dbReference>
<keyword evidence="1" id="KW-0812">Transmembrane</keyword>
<evidence type="ECO:0000256" key="1">
    <source>
        <dbReference type="SAM" id="Phobius"/>
    </source>
</evidence>
<proteinExistence type="predicted"/>
<reference evidence="2" key="1">
    <citation type="submission" date="2021-01" db="EMBL/GenBank/DDBJ databases">
        <authorList>
            <person name="Lovell J.T."/>
            <person name="Bentley N."/>
            <person name="Bhattarai G."/>
            <person name="Jenkins J.W."/>
            <person name="Sreedasyam A."/>
            <person name="Alarcon Y."/>
            <person name="Bock C."/>
            <person name="Boston L."/>
            <person name="Carlson J."/>
            <person name="Cervantes K."/>
            <person name="Clermont K."/>
            <person name="Krom N."/>
            <person name="Kubenka K."/>
            <person name="Mamidi S."/>
            <person name="Mattison C."/>
            <person name="Monteros M."/>
            <person name="Pisani C."/>
            <person name="Plott C."/>
            <person name="Rajasekar S."/>
            <person name="Rhein H.S."/>
            <person name="Rohla C."/>
            <person name="Song M."/>
            <person name="Hilaire R.S."/>
            <person name="Shu S."/>
            <person name="Wells L."/>
            <person name="Wang X."/>
            <person name="Webber J."/>
            <person name="Heerema R.J."/>
            <person name="Klein P."/>
            <person name="Conner P."/>
            <person name="Grauke L."/>
            <person name="Grimwood J."/>
            <person name="Schmutz J."/>
            <person name="Randall J.J."/>
        </authorList>
    </citation>
    <scope>NUCLEOTIDE SEQUENCE</scope>
    <source>
        <tissue evidence="2">Leaf</tissue>
    </source>
</reference>
<dbReference type="AlphaFoldDB" id="A0A922DB47"/>
<keyword evidence="1" id="KW-0472">Membrane</keyword>
<keyword evidence="1" id="KW-1133">Transmembrane helix</keyword>
<name>A0A922DB47_CARIL</name>
<gene>
    <name evidence="2" type="ORF">I3842_15G103200</name>
</gene>
<evidence type="ECO:0000313" key="2">
    <source>
        <dbReference type="EMBL" id="KAG6675460.1"/>
    </source>
</evidence>